<keyword evidence="6 13" id="KW-0450">Lipoyl</keyword>
<dbReference type="FunFam" id="2.40.50.100:FF:000013">
    <property type="entry name" value="Dihydrolipoamide acetyltransferase component of pyruvate dehydrogenase complex"/>
    <property type="match status" value="1"/>
</dbReference>
<keyword evidence="8" id="KW-0007">Acetylation</keyword>
<dbReference type="SUPFAM" id="SSF51230">
    <property type="entry name" value="Single hybrid motif"/>
    <property type="match status" value="1"/>
</dbReference>
<dbReference type="InterPro" id="IPR004167">
    <property type="entry name" value="PSBD"/>
</dbReference>
<keyword evidence="7" id="KW-0809">Transit peptide</keyword>
<keyword evidence="4" id="KW-0597">Phosphoprotein</keyword>
<evidence type="ECO:0000256" key="2">
    <source>
        <dbReference type="ARBA" id="ARBA00004305"/>
    </source>
</evidence>
<keyword evidence="9" id="KW-0496">Mitochondrion</keyword>
<comment type="subcellular location">
    <subcellularLocation>
        <location evidence="2">Mitochondrion matrix</location>
    </subcellularLocation>
</comment>
<feature type="domain" description="Lipoyl-binding" evidence="14">
    <location>
        <begin position="59"/>
        <end position="134"/>
    </location>
</feature>
<evidence type="ECO:0000256" key="10">
    <source>
        <dbReference type="ARBA" id="ARBA00023315"/>
    </source>
</evidence>
<comment type="cofactor">
    <cofactor evidence="1 13">
        <name>(R)-lipoate</name>
        <dbReference type="ChEBI" id="CHEBI:83088"/>
    </cofactor>
</comment>
<dbReference type="PANTHER" id="PTHR43178:SF5">
    <property type="entry name" value="LIPOAMIDE ACYLTRANSFERASE COMPONENT OF BRANCHED-CHAIN ALPHA-KETO ACID DEHYDROGENASE COMPLEX, MITOCHONDRIAL"/>
    <property type="match status" value="1"/>
</dbReference>
<evidence type="ECO:0000256" key="5">
    <source>
        <dbReference type="ARBA" id="ARBA00022679"/>
    </source>
</evidence>
<dbReference type="InterPro" id="IPR003016">
    <property type="entry name" value="2-oxoA_DH_lipoyl-BS"/>
</dbReference>
<dbReference type="Pfam" id="PF00198">
    <property type="entry name" value="2-oxoacid_dh"/>
    <property type="match status" value="1"/>
</dbReference>
<dbReference type="InterPro" id="IPR000089">
    <property type="entry name" value="Biotin_lipoyl"/>
</dbReference>
<evidence type="ECO:0000313" key="17">
    <source>
        <dbReference type="Proteomes" id="UP000678499"/>
    </source>
</evidence>
<dbReference type="Gene3D" id="3.30.559.10">
    <property type="entry name" value="Chloramphenicol acetyltransferase-like domain"/>
    <property type="match status" value="1"/>
</dbReference>
<dbReference type="PROSITE" id="PS51826">
    <property type="entry name" value="PSBD"/>
    <property type="match status" value="1"/>
</dbReference>
<evidence type="ECO:0000313" key="16">
    <source>
        <dbReference type="EMBL" id="CAD7280917.1"/>
    </source>
</evidence>
<dbReference type="GO" id="GO:0005829">
    <property type="term" value="C:cytosol"/>
    <property type="evidence" value="ECO:0007669"/>
    <property type="project" value="UniProtKB-ARBA"/>
</dbReference>
<keyword evidence="17" id="KW-1185">Reference proteome</keyword>
<reference evidence="16" key="1">
    <citation type="submission" date="2020-11" db="EMBL/GenBank/DDBJ databases">
        <authorList>
            <person name="Tran Van P."/>
        </authorList>
    </citation>
    <scope>NUCLEOTIDE SEQUENCE</scope>
</reference>
<evidence type="ECO:0000256" key="8">
    <source>
        <dbReference type="ARBA" id="ARBA00022990"/>
    </source>
</evidence>
<evidence type="ECO:0000256" key="3">
    <source>
        <dbReference type="ARBA" id="ARBA00007317"/>
    </source>
</evidence>
<evidence type="ECO:0000259" key="14">
    <source>
        <dbReference type="PROSITE" id="PS50968"/>
    </source>
</evidence>
<keyword evidence="5 13" id="KW-0808">Transferase</keyword>
<dbReference type="CDD" id="cd06849">
    <property type="entry name" value="lipoyl_domain"/>
    <property type="match status" value="1"/>
</dbReference>
<evidence type="ECO:0000256" key="7">
    <source>
        <dbReference type="ARBA" id="ARBA00022946"/>
    </source>
</evidence>
<dbReference type="Pfam" id="PF02817">
    <property type="entry name" value="E3_binding"/>
    <property type="match status" value="1"/>
</dbReference>
<dbReference type="GO" id="GO:0005759">
    <property type="term" value="C:mitochondrial matrix"/>
    <property type="evidence" value="ECO:0007669"/>
    <property type="project" value="UniProtKB-SubCell"/>
</dbReference>
<dbReference type="FunFam" id="3.30.559.10:FF:000009">
    <property type="entry name" value="Dihydrolipoamide acetyltransferase component of pyruvate dehydrogenase complex"/>
    <property type="match status" value="1"/>
</dbReference>
<protein>
    <recommendedName>
        <fullName evidence="13">Dihydrolipoamide acetyltransferase component of pyruvate dehydrogenase complex</fullName>
        <ecNumber evidence="13">2.3.1.-</ecNumber>
    </recommendedName>
</protein>
<comment type="catalytic activity">
    <reaction evidence="11">
        <text>N(6)-[(R)-dihydrolipoyl]-L-lysyl-[protein] + 2-methylpropanoyl-CoA = N(6)-[(R)-S(8)-2-methylpropanoyldihydrolipoyl]-L-lysyl-[protein] + CoA</text>
        <dbReference type="Rhea" id="RHEA:18865"/>
        <dbReference type="Rhea" id="RHEA-COMP:10475"/>
        <dbReference type="Rhea" id="RHEA-COMP:10497"/>
        <dbReference type="ChEBI" id="CHEBI:57287"/>
        <dbReference type="ChEBI" id="CHEBI:57338"/>
        <dbReference type="ChEBI" id="CHEBI:83100"/>
        <dbReference type="ChEBI" id="CHEBI:83142"/>
        <dbReference type="EC" id="2.3.1.168"/>
    </reaction>
    <physiologicalReaction direction="left-to-right" evidence="11">
        <dbReference type="Rhea" id="RHEA:18866"/>
    </physiologicalReaction>
</comment>
<evidence type="ECO:0000256" key="13">
    <source>
        <dbReference type="RuleBase" id="RU003423"/>
    </source>
</evidence>
<evidence type="ECO:0000256" key="9">
    <source>
        <dbReference type="ARBA" id="ARBA00023128"/>
    </source>
</evidence>
<evidence type="ECO:0000256" key="6">
    <source>
        <dbReference type="ARBA" id="ARBA00022823"/>
    </source>
</evidence>
<organism evidence="16">
    <name type="scientific">Notodromas monacha</name>
    <dbReference type="NCBI Taxonomy" id="399045"/>
    <lineage>
        <taxon>Eukaryota</taxon>
        <taxon>Metazoa</taxon>
        <taxon>Ecdysozoa</taxon>
        <taxon>Arthropoda</taxon>
        <taxon>Crustacea</taxon>
        <taxon>Oligostraca</taxon>
        <taxon>Ostracoda</taxon>
        <taxon>Podocopa</taxon>
        <taxon>Podocopida</taxon>
        <taxon>Cypridocopina</taxon>
        <taxon>Cypridoidea</taxon>
        <taxon>Cyprididae</taxon>
        <taxon>Notodromas</taxon>
    </lineage>
</organism>
<dbReference type="InterPro" id="IPR050743">
    <property type="entry name" value="2-oxoacid_DH_E2_comp"/>
</dbReference>
<dbReference type="Proteomes" id="UP000678499">
    <property type="component" value="Unassembled WGS sequence"/>
</dbReference>
<dbReference type="PROSITE" id="PS00189">
    <property type="entry name" value="LIPOYL"/>
    <property type="match status" value="1"/>
</dbReference>
<comment type="similarity">
    <text evidence="3 13">Belongs to the 2-oxoacid dehydrogenase family.</text>
</comment>
<dbReference type="GO" id="GO:0043754">
    <property type="term" value="F:dihydrolipoamide branched chain acyltransferase activity"/>
    <property type="evidence" value="ECO:0007669"/>
    <property type="project" value="UniProtKB-EC"/>
</dbReference>
<dbReference type="GO" id="GO:0016407">
    <property type="term" value="F:acetyltransferase activity"/>
    <property type="evidence" value="ECO:0007669"/>
    <property type="project" value="TreeGrafter"/>
</dbReference>
<evidence type="ECO:0000256" key="11">
    <source>
        <dbReference type="ARBA" id="ARBA00051775"/>
    </source>
</evidence>
<accession>A0A7R9BUU6</accession>
<dbReference type="PANTHER" id="PTHR43178">
    <property type="entry name" value="DIHYDROLIPOAMIDE ACETYLTRANSFERASE COMPONENT OF PYRUVATE DEHYDROGENASE COMPLEX"/>
    <property type="match status" value="1"/>
</dbReference>
<dbReference type="PROSITE" id="PS50968">
    <property type="entry name" value="BIOTINYL_LIPOYL"/>
    <property type="match status" value="1"/>
</dbReference>
<dbReference type="SUPFAM" id="SSF47005">
    <property type="entry name" value="Peripheral subunit-binding domain of 2-oxo acid dehydrogenase complex"/>
    <property type="match status" value="1"/>
</dbReference>
<dbReference type="OrthoDB" id="202158at2759"/>
<dbReference type="Gene3D" id="4.10.320.10">
    <property type="entry name" value="E3-binding domain"/>
    <property type="match status" value="1"/>
</dbReference>
<dbReference type="SUPFAM" id="SSF52777">
    <property type="entry name" value="CoA-dependent acyltransferases"/>
    <property type="match status" value="1"/>
</dbReference>
<proteinExistence type="inferred from homology"/>
<dbReference type="AlphaFoldDB" id="A0A7R9BUU6"/>
<dbReference type="InterPro" id="IPR036625">
    <property type="entry name" value="E3-bd_dom_sf"/>
</dbReference>
<gene>
    <name evidence="16" type="ORF">NMOB1V02_LOCUS8573</name>
</gene>
<dbReference type="EC" id="2.3.1.-" evidence="13"/>
<dbReference type="InterPro" id="IPR001078">
    <property type="entry name" value="2-oxoacid_DH_actylTfrase"/>
</dbReference>
<dbReference type="EMBL" id="OA884523">
    <property type="protein sequence ID" value="CAD7280917.1"/>
    <property type="molecule type" value="Genomic_DNA"/>
</dbReference>
<evidence type="ECO:0000259" key="15">
    <source>
        <dbReference type="PROSITE" id="PS51826"/>
    </source>
</evidence>
<keyword evidence="10 13" id="KW-0012">Acyltransferase</keyword>
<dbReference type="EMBL" id="CAJPEX010002486">
    <property type="protein sequence ID" value="CAG0921069.1"/>
    <property type="molecule type" value="Genomic_DNA"/>
</dbReference>
<dbReference type="FunFam" id="4.10.320.10:FF:000002">
    <property type="entry name" value="Dihydrolipoamide acetyltransferase component of pyruvate dehydrogenase complex"/>
    <property type="match status" value="1"/>
</dbReference>
<feature type="domain" description="Peripheral subunit-binding (PSBD)" evidence="15">
    <location>
        <begin position="174"/>
        <end position="211"/>
    </location>
</feature>
<name>A0A7R9BUU6_9CRUS</name>
<sequence length="491" mass="54143">MTAARFLIAFRNVVCVCRRDFSFKCERTYRIPRFLVRCAPVAMQHYGHLHWGYRLESKVVPFNLSDIGEGIREVVVKEWFVKEGDKVNQFDSICEVQSDKASVTITSRYEGVIKKLYHAVDDVALVGQPLVDIEQEAGDAPESLSVERIVDARVTTPGIVLDSSVDVSRGSKGLATPAVRRMCMENNVKLSDVFGTGKDGRVLKEDVLRFLGKLERAPSTTHPMDTDASRYFRFVPAESTEKSVAPTVAKPTSVSIGSDRTEPIKGFMKAMVRSMTAAMKIPHFGYCDEVDMTELVLLRKRLKTTADERGIKFSYMPFMVKAASLALNEFPVLNASVDDECERITYKAAHNIGIAMDTPVGLVVPNVKNVQGLSVLDIAVELSRLQALGAKGSLGTKDITGGTFTLSNIGSIGGTYAKPVIMPPEVAIGAIGRIQVLPRFNPESGVLEKAHILHVSWSADHRVIDGATMARFSNLWRSYLENPAKMILDLR</sequence>
<comment type="function">
    <text evidence="12">The branched-chain alpha-keto dehydrogenase complex catalyzes the overall conversion of alpha-keto acids to acyl-CoA and CO(2). It contains multiple copies of three enzymatic components: branched-chain alpha-keto acid decarboxylase (E1), lipoamide acyltransferase (E2) and lipoamide dehydrogenase (E3). Within this complex, the catalytic function of this enzyme is to accept, and to transfer to coenzyme A, acyl groups that are generated by the branched-chain alpha-keto acid decarboxylase component.</text>
</comment>
<evidence type="ECO:0000256" key="4">
    <source>
        <dbReference type="ARBA" id="ARBA00022553"/>
    </source>
</evidence>
<evidence type="ECO:0000256" key="1">
    <source>
        <dbReference type="ARBA" id="ARBA00001938"/>
    </source>
</evidence>
<dbReference type="Pfam" id="PF00364">
    <property type="entry name" value="Biotin_lipoyl"/>
    <property type="match status" value="1"/>
</dbReference>
<dbReference type="GO" id="GO:0031405">
    <property type="term" value="F:lipoic acid binding"/>
    <property type="evidence" value="ECO:0007669"/>
    <property type="project" value="TreeGrafter"/>
</dbReference>
<dbReference type="InterPro" id="IPR011053">
    <property type="entry name" value="Single_hybrid_motif"/>
</dbReference>
<dbReference type="InterPro" id="IPR023213">
    <property type="entry name" value="CAT-like_dom_sf"/>
</dbReference>
<evidence type="ECO:0000256" key="12">
    <source>
        <dbReference type="ARBA" id="ARBA00059178"/>
    </source>
</evidence>
<dbReference type="Gene3D" id="2.40.50.100">
    <property type="match status" value="1"/>
</dbReference>